<reference evidence="1 2" key="1">
    <citation type="journal article" date="2005" name="Nucleic Acids Res.">
        <title>Genomic blueprint of Hahella chejuensis, a marine microbe producing an algicidal agent.</title>
        <authorList>
            <person name="Jeong H."/>
            <person name="Yim J.H."/>
            <person name="Lee C."/>
            <person name="Choi S.-H."/>
            <person name="Park Y.K."/>
            <person name="Yoon S.H."/>
            <person name="Hur C.-G."/>
            <person name="Kang H.-Y."/>
            <person name="Kim D."/>
            <person name="Lee H.H."/>
            <person name="Park K.H."/>
            <person name="Park S.-H."/>
            <person name="Park H.-S."/>
            <person name="Lee H.K."/>
            <person name="Oh T.K."/>
            <person name="Kim J.F."/>
        </authorList>
    </citation>
    <scope>NUCLEOTIDE SEQUENCE [LARGE SCALE GENOMIC DNA]</scope>
    <source>
        <strain evidence="1 2">KCTC 2396</strain>
    </source>
</reference>
<dbReference type="RefSeq" id="WP_011399340.1">
    <property type="nucleotide sequence ID" value="NC_007645.1"/>
</dbReference>
<dbReference type="KEGG" id="hch:HCH_05620"/>
<dbReference type="eggNOG" id="ENOG5032TWF">
    <property type="taxonomic scope" value="Bacteria"/>
</dbReference>
<dbReference type="HOGENOM" id="CLU_1821297_0_0_6"/>
<dbReference type="Proteomes" id="UP000000238">
    <property type="component" value="Chromosome"/>
</dbReference>
<evidence type="ECO:0000313" key="1">
    <source>
        <dbReference type="EMBL" id="ABC32278.1"/>
    </source>
</evidence>
<protein>
    <recommendedName>
        <fullName evidence="3">4-oxalocrotonate tautomerase</fullName>
    </recommendedName>
</protein>
<dbReference type="OrthoDB" id="1438441at2"/>
<evidence type="ECO:0000313" key="2">
    <source>
        <dbReference type="Proteomes" id="UP000000238"/>
    </source>
</evidence>
<dbReference type="AlphaFoldDB" id="Q2SAP6"/>
<proteinExistence type="predicted"/>
<name>Q2SAP6_HAHCH</name>
<gene>
    <name evidence="1" type="ordered locus">HCH_05620</name>
</gene>
<accession>Q2SAP6</accession>
<sequence length="138" mass="14796">MPLTITLTEGVLPPGAEQEAVVRITDAMLKWHNLTGNNVMTPNVTATVHVLPKQSTFAGGKPVAGAWIEWKTPSFAFNDQEIRRGFFAEATQVIQELSGGKQPKENIYVNVTHAVDGAWSLNGQAVSNLTLLEAVAAG</sequence>
<organism evidence="1 2">
    <name type="scientific">Hahella chejuensis (strain KCTC 2396)</name>
    <dbReference type="NCBI Taxonomy" id="349521"/>
    <lineage>
        <taxon>Bacteria</taxon>
        <taxon>Pseudomonadati</taxon>
        <taxon>Pseudomonadota</taxon>
        <taxon>Gammaproteobacteria</taxon>
        <taxon>Oceanospirillales</taxon>
        <taxon>Hahellaceae</taxon>
        <taxon>Hahella</taxon>
    </lineage>
</organism>
<dbReference type="EMBL" id="CP000155">
    <property type="protein sequence ID" value="ABC32278.1"/>
    <property type="molecule type" value="Genomic_DNA"/>
</dbReference>
<evidence type="ECO:0008006" key="3">
    <source>
        <dbReference type="Google" id="ProtNLM"/>
    </source>
</evidence>
<keyword evidence="2" id="KW-1185">Reference proteome</keyword>